<dbReference type="GO" id="GO:0009401">
    <property type="term" value="P:phosphoenolpyruvate-dependent sugar phosphotransferase system"/>
    <property type="evidence" value="ECO:0007669"/>
    <property type="project" value="UniProtKB-KW"/>
</dbReference>
<feature type="transmembrane region" description="Helical" evidence="4">
    <location>
        <begin position="7"/>
        <end position="24"/>
    </location>
</feature>
<evidence type="ECO:0000256" key="3">
    <source>
        <dbReference type="PROSITE-ProRule" id="PRU00421"/>
    </source>
</evidence>
<evidence type="ECO:0000256" key="2">
    <source>
        <dbReference type="ARBA" id="ARBA00022683"/>
    </source>
</evidence>
<dbReference type="PROSITE" id="PS51098">
    <property type="entry name" value="PTS_EIIB_TYPE_1"/>
    <property type="match status" value="1"/>
</dbReference>
<organism evidence="6 7">
    <name type="scientific">Mesomycoplasma neurolyticum</name>
    <dbReference type="NCBI Taxonomy" id="2120"/>
    <lineage>
        <taxon>Bacteria</taxon>
        <taxon>Bacillati</taxon>
        <taxon>Mycoplasmatota</taxon>
        <taxon>Mycoplasmoidales</taxon>
        <taxon>Metamycoplasmataceae</taxon>
        <taxon>Mesomycoplasma</taxon>
    </lineage>
</organism>
<accession>A0A449A4F4</accession>
<evidence type="ECO:0000313" key="6">
    <source>
        <dbReference type="EMBL" id="VEU59102.1"/>
    </source>
</evidence>
<name>A0A449A4F4_9BACT</name>
<comment type="caution">
    <text evidence="3">Lacks conserved residue(s) required for the propagation of feature annotation.</text>
</comment>
<feature type="domain" description="PTS EIIB type-1" evidence="5">
    <location>
        <begin position="43"/>
        <end position="119"/>
    </location>
</feature>
<evidence type="ECO:0000256" key="1">
    <source>
        <dbReference type="ARBA" id="ARBA00022679"/>
    </source>
</evidence>
<proteinExistence type="predicted"/>
<protein>
    <submittedName>
        <fullName evidence="6">PTS system IIB component</fullName>
    </submittedName>
</protein>
<dbReference type="KEGG" id="mnu:NCTC10166_00056"/>
<keyword evidence="4" id="KW-0812">Transmembrane</keyword>
<evidence type="ECO:0000256" key="4">
    <source>
        <dbReference type="SAM" id="Phobius"/>
    </source>
</evidence>
<keyword evidence="1" id="KW-0808">Transferase</keyword>
<dbReference type="InterPro" id="IPR001996">
    <property type="entry name" value="PTS_IIB_1"/>
</dbReference>
<dbReference type="InterPro" id="IPR036878">
    <property type="entry name" value="Glu_permease_IIB"/>
</dbReference>
<reference evidence="6 7" key="1">
    <citation type="submission" date="2019-01" db="EMBL/GenBank/DDBJ databases">
        <authorList>
            <consortium name="Pathogen Informatics"/>
        </authorList>
    </citation>
    <scope>NUCLEOTIDE SEQUENCE [LARGE SCALE GENOMIC DNA]</scope>
    <source>
        <strain evidence="6 7">NCTC10166</strain>
    </source>
</reference>
<evidence type="ECO:0000259" key="5">
    <source>
        <dbReference type="PROSITE" id="PS51098"/>
    </source>
</evidence>
<sequence length="119" mass="13432">MTISDKLKIIFLSIVTFGTIWIYWSKLKNKNTNTELSLTNKLTVNLDELIEYLGGTKNIVSLENTHKKIRIFLKDTSIETIKKISELKGVSGVVLSSDSVNLIVGNSAQFIKEKLEKML</sequence>
<keyword evidence="7" id="KW-1185">Reference proteome</keyword>
<dbReference type="RefSeq" id="WP_129719489.1">
    <property type="nucleotide sequence ID" value="NZ_LR214951.1"/>
</dbReference>
<keyword evidence="4" id="KW-0472">Membrane</keyword>
<gene>
    <name evidence="6" type="ORF">NCTC10166_00056</name>
</gene>
<dbReference type="Gene3D" id="3.30.1360.60">
    <property type="entry name" value="Glucose permease domain IIB"/>
    <property type="match status" value="1"/>
</dbReference>
<dbReference type="EMBL" id="LR214951">
    <property type="protein sequence ID" value="VEU59102.1"/>
    <property type="molecule type" value="Genomic_DNA"/>
</dbReference>
<evidence type="ECO:0000313" key="7">
    <source>
        <dbReference type="Proteomes" id="UP000289440"/>
    </source>
</evidence>
<dbReference type="SUPFAM" id="SSF55604">
    <property type="entry name" value="Glucose permease domain IIB"/>
    <property type="match status" value="1"/>
</dbReference>
<dbReference type="AlphaFoldDB" id="A0A449A4F4"/>
<keyword evidence="4" id="KW-1133">Transmembrane helix</keyword>
<dbReference type="GO" id="GO:0008982">
    <property type="term" value="F:protein-N(PI)-phosphohistidine-sugar phosphotransferase activity"/>
    <property type="evidence" value="ECO:0007669"/>
    <property type="project" value="InterPro"/>
</dbReference>
<dbReference type="Proteomes" id="UP000289440">
    <property type="component" value="Chromosome"/>
</dbReference>
<keyword evidence="2" id="KW-0598">Phosphotransferase system</keyword>
<dbReference type="OrthoDB" id="400941at2"/>